<dbReference type="STRING" id="574376.BAMA_10390"/>
<name>A0A073JUI4_9BACI</name>
<dbReference type="Pfam" id="PF13034">
    <property type="entry name" value="DUF3895"/>
    <property type="match status" value="1"/>
</dbReference>
<organism evidence="2 3">
    <name type="scientific">Bacillus manliponensis</name>
    <dbReference type="NCBI Taxonomy" id="574376"/>
    <lineage>
        <taxon>Bacteria</taxon>
        <taxon>Bacillati</taxon>
        <taxon>Bacillota</taxon>
        <taxon>Bacilli</taxon>
        <taxon>Bacillales</taxon>
        <taxon>Bacillaceae</taxon>
        <taxon>Bacillus</taxon>
        <taxon>Bacillus cereus group</taxon>
    </lineage>
</organism>
<accession>A0A073JUI4</accession>
<gene>
    <name evidence="2" type="ORF">BAMA_10390</name>
</gene>
<sequence length="326" mass="38280">MLSKEEREGILNSISSKQKEFIQEHVKRGKKTVFANIMAKDKGVVLPANATNEELEMLLDEWVLEEYIDNGFVNPETKCECGRPLRYQYIVKHKRTNEVRRFGIDHFEQHTGIPGSIVREIKQGFYEIDYEMDELLFKINNSWSISEVFPTIPDNYIFPKDIATHLEAEVPLLDRQIKRLRDQIREFLLRRENQKEQQEQDADEQDEFDYKLTNEDEQFSFGLFDENVEFTKQNIRNRSGYNKQESSSLSSYLKDEALNYIKNNVSSARVICELLIKNHGAYSQRYTTGKPKIYVSVCSYLDSLVQDNILTVEKPDITDRAYQLID</sequence>
<evidence type="ECO:0000256" key="1">
    <source>
        <dbReference type="SAM" id="Coils"/>
    </source>
</evidence>
<dbReference type="InterPro" id="IPR024995">
    <property type="entry name" value="DUF3895"/>
</dbReference>
<dbReference type="EMBL" id="JOTN01000020">
    <property type="protein sequence ID" value="KEK17887.1"/>
    <property type="molecule type" value="Genomic_DNA"/>
</dbReference>
<comment type="caution">
    <text evidence="2">The sequence shown here is derived from an EMBL/GenBank/DDBJ whole genome shotgun (WGS) entry which is preliminary data.</text>
</comment>
<protein>
    <recommendedName>
        <fullName evidence="4">DUF3895 domain-containing protein</fullName>
    </recommendedName>
</protein>
<dbReference type="Proteomes" id="UP000027822">
    <property type="component" value="Unassembled WGS sequence"/>
</dbReference>
<evidence type="ECO:0000313" key="3">
    <source>
        <dbReference type="Proteomes" id="UP000027822"/>
    </source>
</evidence>
<evidence type="ECO:0008006" key="4">
    <source>
        <dbReference type="Google" id="ProtNLM"/>
    </source>
</evidence>
<keyword evidence="1" id="KW-0175">Coiled coil</keyword>
<keyword evidence="3" id="KW-1185">Reference proteome</keyword>
<reference evidence="2 3" key="1">
    <citation type="submission" date="2014-06" db="EMBL/GenBank/DDBJ databases">
        <title>Draft genome sequence of Bacillus manliponensis JCM 15802 (MCCC 1A00708).</title>
        <authorList>
            <person name="Lai Q."/>
            <person name="Liu Y."/>
            <person name="Shao Z."/>
        </authorList>
    </citation>
    <scope>NUCLEOTIDE SEQUENCE [LARGE SCALE GENOMIC DNA]</scope>
    <source>
        <strain evidence="2 3">JCM 15802</strain>
    </source>
</reference>
<dbReference type="AlphaFoldDB" id="A0A073JUI4"/>
<evidence type="ECO:0000313" key="2">
    <source>
        <dbReference type="EMBL" id="KEK17887.1"/>
    </source>
</evidence>
<feature type="coiled-coil region" evidence="1">
    <location>
        <begin position="163"/>
        <end position="197"/>
    </location>
</feature>
<proteinExistence type="predicted"/>
<dbReference type="eggNOG" id="ENOG5033GZE">
    <property type="taxonomic scope" value="Bacteria"/>
</dbReference>